<dbReference type="SUPFAM" id="SSF56436">
    <property type="entry name" value="C-type lectin-like"/>
    <property type="match status" value="1"/>
</dbReference>
<proteinExistence type="predicted"/>
<evidence type="ECO:0000259" key="1">
    <source>
        <dbReference type="PROSITE" id="PS50041"/>
    </source>
</evidence>
<dbReference type="InterPro" id="IPR001304">
    <property type="entry name" value="C-type_lectin-like"/>
</dbReference>
<dbReference type="Ensembl" id="ENSDLAT00005072715.1">
    <property type="protein sequence ID" value="ENSDLAP00005070415.1"/>
    <property type="gene ID" value="ENSDLAG00005034927.1"/>
</dbReference>
<reference evidence="2" key="1">
    <citation type="submission" date="2025-08" db="UniProtKB">
        <authorList>
            <consortium name="Ensembl"/>
        </authorList>
    </citation>
    <scope>IDENTIFICATION</scope>
</reference>
<organism evidence="2 3">
    <name type="scientific">Dicentrarchus labrax</name>
    <name type="common">European seabass</name>
    <name type="synonym">Morone labrax</name>
    <dbReference type="NCBI Taxonomy" id="13489"/>
    <lineage>
        <taxon>Eukaryota</taxon>
        <taxon>Metazoa</taxon>
        <taxon>Chordata</taxon>
        <taxon>Craniata</taxon>
        <taxon>Vertebrata</taxon>
        <taxon>Euteleostomi</taxon>
        <taxon>Actinopterygii</taxon>
        <taxon>Neopterygii</taxon>
        <taxon>Teleostei</taxon>
        <taxon>Neoteleostei</taxon>
        <taxon>Acanthomorphata</taxon>
        <taxon>Eupercaria</taxon>
        <taxon>Moronidae</taxon>
        <taxon>Dicentrarchus</taxon>
    </lineage>
</organism>
<dbReference type="Proteomes" id="UP000694389">
    <property type="component" value="Unassembled WGS sequence"/>
</dbReference>
<dbReference type="SMART" id="SM00034">
    <property type="entry name" value="CLECT"/>
    <property type="match status" value="1"/>
</dbReference>
<sequence length="141" mass="16426">MNEPQSNVISNNHFIFVNGPKTWKQAQSYCREHYTDLAIVRNQAENDLLNSMTQNSFTWIGLYGDRNSWRWSLEKKDSNSEGEAEFRMWKPGEPSNERGYENCAGMAAGGFWEDWLCTDTAQFVCYHIFTVKELAIFLKVH</sequence>
<dbReference type="Pfam" id="PF00059">
    <property type="entry name" value="Lectin_C"/>
    <property type="match status" value="1"/>
</dbReference>
<accession>A0A8P4G137</accession>
<dbReference type="PANTHER" id="PTHR45784">
    <property type="entry name" value="C-TYPE LECTIN DOMAIN FAMILY 20 MEMBER A-RELATED"/>
    <property type="match status" value="1"/>
</dbReference>
<evidence type="ECO:0000313" key="3">
    <source>
        <dbReference type="Proteomes" id="UP000694389"/>
    </source>
</evidence>
<dbReference type="PROSITE" id="PS50041">
    <property type="entry name" value="C_TYPE_LECTIN_2"/>
    <property type="match status" value="1"/>
</dbReference>
<keyword evidence="3" id="KW-1185">Reference proteome</keyword>
<reference evidence="2" key="2">
    <citation type="submission" date="2025-09" db="UniProtKB">
        <authorList>
            <consortium name="Ensembl"/>
        </authorList>
    </citation>
    <scope>IDENTIFICATION</scope>
</reference>
<dbReference type="InterPro" id="IPR016186">
    <property type="entry name" value="C-type_lectin-like/link_sf"/>
</dbReference>
<protein>
    <recommendedName>
        <fullName evidence="1">C-type lectin domain-containing protein</fullName>
    </recommendedName>
</protein>
<dbReference type="PANTHER" id="PTHR45784:SF3">
    <property type="entry name" value="C-TYPE LECTIN DOMAIN FAMILY 4 MEMBER K-LIKE-RELATED"/>
    <property type="match status" value="1"/>
</dbReference>
<dbReference type="Gene3D" id="3.10.100.10">
    <property type="entry name" value="Mannose-Binding Protein A, subunit A"/>
    <property type="match status" value="1"/>
</dbReference>
<dbReference type="GeneTree" id="ENSGT01100000263473"/>
<name>A0A8P4G137_DICLA</name>
<dbReference type="AlphaFoldDB" id="A0A8P4G137"/>
<evidence type="ECO:0000313" key="2">
    <source>
        <dbReference type="Ensembl" id="ENSDLAP00005070415.1"/>
    </source>
</evidence>
<feature type="domain" description="C-type lectin" evidence="1">
    <location>
        <begin position="9"/>
        <end position="126"/>
    </location>
</feature>
<dbReference type="InterPro" id="IPR016187">
    <property type="entry name" value="CTDL_fold"/>
</dbReference>